<dbReference type="Gene3D" id="3.30.10.20">
    <property type="match status" value="1"/>
</dbReference>
<protein>
    <submittedName>
        <fullName evidence="10">Penicillin-binding protein</fullName>
    </submittedName>
</protein>
<evidence type="ECO:0000256" key="2">
    <source>
        <dbReference type="ARBA" id="ARBA00022670"/>
    </source>
</evidence>
<dbReference type="SUPFAM" id="SSF53955">
    <property type="entry name" value="Lysozyme-like"/>
    <property type="match status" value="1"/>
</dbReference>
<dbReference type="SUPFAM" id="SSF56601">
    <property type="entry name" value="beta-lactamase/transpeptidase-like"/>
    <property type="match status" value="1"/>
</dbReference>
<dbReference type="Pfam" id="PF00912">
    <property type="entry name" value="Transgly"/>
    <property type="match status" value="1"/>
</dbReference>
<evidence type="ECO:0000256" key="7">
    <source>
        <dbReference type="ARBA" id="ARBA00034000"/>
    </source>
</evidence>
<keyword evidence="6" id="KW-0511">Multifunctional enzyme</keyword>
<dbReference type="InterPro" id="IPR023346">
    <property type="entry name" value="Lysozyme-like_dom_sf"/>
</dbReference>
<dbReference type="InterPro" id="IPR001264">
    <property type="entry name" value="Glyco_trans_51"/>
</dbReference>
<keyword evidence="2" id="KW-0645">Protease</keyword>
<keyword evidence="4" id="KW-0808">Transferase</keyword>
<accession>A0ABX1SFK1</accession>
<evidence type="ECO:0000256" key="6">
    <source>
        <dbReference type="ARBA" id="ARBA00023268"/>
    </source>
</evidence>
<dbReference type="SMART" id="SM00740">
    <property type="entry name" value="PASTA"/>
    <property type="match status" value="1"/>
</dbReference>
<evidence type="ECO:0000256" key="4">
    <source>
        <dbReference type="ARBA" id="ARBA00022679"/>
    </source>
</evidence>
<evidence type="ECO:0000256" key="3">
    <source>
        <dbReference type="ARBA" id="ARBA00022676"/>
    </source>
</evidence>
<dbReference type="InterPro" id="IPR012338">
    <property type="entry name" value="Beta-lactam/transpept-like"/>
</dbReference>
<evidence type="ECO:0000256" key="5">
    <source>
        <dbReference type="ARBA" id="ARBA00022801"/>
    </source>
</evidence>
<dbReference type="Pfam" id="PF03793">
    <property type="entry name" value="PASTA"/>
    <property type="match status" value="1"/>
</dbReference>
<organism evidence="10 11">
    <name type="scientific">Pseudonocardia acidicola</name>
    <dbReference type="NCBI Taxonomy" id="2724939"/>
    <lineage>
        <taxon>Bacteria</taxon>
        <taxon>Bacillati</taxon>
        <taxon>Actinomycetota</taxon>
        <taxon>Actinomycetes</taxon>
        <taxon>Pseudonocardiales</taxon>
        <taxon>Pseudonocardiaceae</taxon>
        <taxon>Pseudonocardia</taxon>
    </lineage>
</organism>
<dbReference type="Proteomes" id="UP000820669">
    <property type="component" value="Unassembled WGS sequence"/>
</dbReference>
<dbReference type="InterPro" id="IPR036950">
    <property type="entry name" value="PBP_transglycosylase"/>
</dbReference>
<comment type="caution">
    <text evidence="10">The sequence shown here is derived from an EMBL/GenBank/DDBJ whole genome shotgun (WGS) entry which is preliminary data.</text>
</comment>
<comment type="catalytic activity">
    <reaction evidence="8">
        <text>[GlcNAc-(1-&gt;4)-Mur2Ac(oyl-L-Ala-gamma-D-Glu-L-Lys-D-Ala-D-Ala)](n)-di-trans,octa-cis-undecaprenyl diphosphate + beta-D-GlcNAc-(1-&gt;4)-Mur2Ac(oyl-L-Ala-gamma-D-Glu-L-Lys-D-Ala-D-Ala)-di-trans,octa-cis-undecaprenyl diphosphate = [GlcNAc-(1-&gt;4)-Mur2Ac(oyl-L-Ala-gamma-D-Glu-L-Lys-D-Ala-D-Ala)](n+1)-di-trans,octa-cis-undecaprenyl diphosphate + di-trans,octa-cis-undecaprenyl diphosphate + H(+)</text>
        <dbReference type="Rhea" id="RHEA:23708"/>
        <dbReference type="Rhea" id="RHEA-COMP:9602"/>
        <dbReference type="Rhea" id="RHEA-COMP:9603"/>
        <dbReference type="ChEBI" id="CHEBI:15378"/>
        <dbReference type="ChEBI" id="CHEBI:58405"/>
        <dbReference type="ChEBI" id="CHEBI:60033"/>
        <dbReference type="ChEBI" id="CHEBI:78435"/>
        <dbReference type="EC" id="2.4.99.28"/>
    </reaction>
</comment>
<evidence type="ECO:0000256" key="1">
    <source>
        <dbReference type="ARBA" id="ARBA00022645"/>
    </source>
</evidence>
<feature type="domain" description="PASTA" evidence="9">
    <location>
        <begin position="702"/>
        <end position="765"/>
    </location>
</feature>
<dbReference type="EMBL" id="JAAXLA010000040">
    <property type="protein sequence ID" value="NMH99677.1"/>
    <property type="molecule type" value="Genomic_DNA"/>
</dbReference>
<evidence type="ECO:0000256" key="8">
    <source>
        <dbReference type="ARBA" id="ARBA00049902"/>
    </source>
</evidence>
<keyword evidence="5" id="KW-0378">Hydrolase</keyword>
<dbReference type="PANTHER" id="PTHR32282">
    <property type="entry name" value="BINDING PROTEIN TRANSPEPTIDASE, PUTATIVE-RELATED"/>
    <property type="match status" value="1"/>
</dbReference>
<dbReference type="Gene3D" id="3.40.710.10">
    <property type="entry name" value="DD-peptidase/beta-lactamase superfamily"/>
    <property type="match status" value="1"/>
</dbReference>
<dbReference type="Gene3D" id="1.10.3810.10">
    <property type="entry name" value="Biosynthetic peptidoglycan transglycosylase-like"/>
    <property type="match status" value="1"/>
</dbReference>
<keyword evidence="1" id="KW-0121">Carboxypeptidase</keyword>
<dbReference type="InterPro" id="IPR001460">
    <property type="entry name" value="PCN-bd_Tpept"/>
</dbReference>
<evidence type="ECO:0000313" key="11">
    <source>
        <dbReference type="Proteomes" id="UP000820669"/>
    </source>
</evidence>
<gene>
    <name evidence="10" type="ORF">HF526_20500</name>
</gene>
<dbReference type="Pfam" id="PF00905">
    <property type="entry name" value="Transpeptidase"/>
    <property type="match status" value="1"/>
</dbReference>
<reference evidence="10 11" key="1">
    <citation type="submission" date="2020-04" db="EMBL/GenBank/DDBJ databases">
        <authorList>
            <person name="Klaysubun C."/>
            <person name="Duangmal K."/>
            <person name="Lipun K."/>
        </authorList>
    </citation>
    <scope>NUCLEOTIDE SEQUENCE [LARGE SCALE GENOMIC DNA]</scope>
    <source>
        <strain evidence="10 11">K10HN5</strain>
    </source>
</reference>
<name>A0ABX1SFK1_9PSEU</name>
<evidence type="ECO:0000259" key="9">
    <source>
        <dbReference type="PROSITE" id="PS51178"/>
    </source>
</evidence>
<dbReference type="PROSITE" id="PS51178">
    <property type="entry name" value="PASTA"/>
    <property type="match status" value="1"/>
</dbReference>
<dbReference type="InterPro" id="IPR005543">
    <property type="entry name" value="PASTA_dom"/>
</dbReference>
<sequence length="771" mass="80138">MIGLCLVGGLVLAGFLAPVTVGLGWLSNKVSGSTDPVSAQLVGKRVSTGLPLVTTVLDRNGALMAVLSDQYRLPVSYEQIAPTMTAAIVSVEDRRFFEDSGVDVRAALRAVLHNSVGGSLQGASTITQQYVKNFLINVVDRNDPMAQQADRADTLARKLREAEIAVQINHIMPKTDILAGYLNVVEFSGNIYGIGAAARAFFETTPDRLTVPQAALLAGMVNNPTRYNPYTHPQQAMGRRNTVIDSMVQNQSLSAADAAVAKAAPLGVVPGGPTIPGTGCMSAAPDAGFFCDYAVRYLEQAGFTADQVDAGGYTIQTTMDPTISGTIKNAVDKNVAPTQDGVANTFALIQPGTVSHQVLAMVANRSFGTDADRGQTARNIVADASNVFGAGSSFKIFTTAAALETGKVGFNSTLPDPSSECFPPLKVDRDTRCYPVQNVQDGPPYPDPISLQAALATSPNVAFVDLEAKVGMPAVLQMAERLGLRRTLATSDAGGTPISDPADPLSKNPQYNQPQSQYFQNLLSFTLGNSPVSPLEMANVAATLKSGGTWCPPDPILSVTDRNGRPVQIARPPCQQVVAPALANTLLAGLSQDTVSGTSATAARAVGWTRPDIGKTGTTEESKSVAFIGAANNYAASSMLFADGSNPQELCPGPPVHLGNCGNGAFGGTVAAPPYFQAMSQILAGQPDQPIPGPDPAYAEAGARAPIVPYVVGQDSAAAQQTVQQAGYPVALQQIDSTTAAGRVVGQTPQGNADPHTPITVFVSSGTTPTG</sequence>
<comment type="catalytic activity">
    <reaction evidence="7">
        <text>Preferential cleavage: (Ac)2-L-Lys-D-Ala-|-D-Ala. Also transpeptidation of peptidyl-alanyl moieties that are N-acyl substituents of D-alanine.</text>
        <dbReference type="EC" id="3.4.16.4"/>
    </reaction>
</comment>
<evidence type="ECO:0000313" key="10">
    <source>
        <dbReference type="EMBL" id="NMH99677.1"/>
    </source>
</evidence>
<keyword evidence="3" id="KW-0328">Glycosyltransferase</keyword>
<keyword evidence="11" id="KW-1185">Reference proteome</keyword>
<proteinExistence type="predicted"/>
<dbReference type="PANTHER" id="PTHR32282:SF33">
    <property type="entry name" value="PEPTIDOGLYCAN GLYCOSYLTRANSFERASE"/>
    <property type="match status" value="1"/>
</dbReference>
<dbReference type="InterPro" id="IPR050396">
    <property type="entry name" value="Glycosyltr_51/Transpeptidase"/>
</dbReference>